<comment type="caution">
    <text evidence="2">The sequence shown here is derived from an EMBL/GenBank/DDBJ whole genome shotgun (WGS) entry which is preliminary data.</text>
</comment>
<dbReference type="EMBL" id="CAJNYV010002619">
    <property type="protein sequence ID" value="CAF3489545.1"/>
    <property type="molecule type" value="Genomic_DNA"/>
</dbReference>
<evidence type="ECO:0000313" key="2">
    <source>
        <dbReference type="EMBL" id="CAF3489545.1"/>
    </source>
</evidence>
<protein>
    <submittedName>
        <fullName evidence="2">Uncharacterized protein</fullName>
    </submittedName>
</protein>
<sequence>MLATNDIYQIKEIESSVQIIKFSQKHQDKYKAQVQKKEEEEEEEESSSMSADLPPIPPIPPIKQLHFAPLHRTVELENIHEQVTQNDLNKKEEKQVPTARKTLKKCMTVIGDGNDVDTNSMYTQ</sequence>
<reference evidence="2" key="1">
    <citation type="submission" date="2021-02" db="EMBL/GenBank/DDBJ databases">
        <authorList>
            <person name="Nowell W R."/>
        </authorList>
    </citation>
    <scope>NUCLEOTIDE SEQUENCE</scope>
</reference>
<organism evidence="2 3">
    <name type="scientific">Rotaria socialis</name>
    <dbReference type="NCBI Taxonomy" id="392032"/>
    <lineage>
        <taxon>Eukaryota</taxon>
        <taxon>Metazoa</taxon>
        <taxon>Spiralia</taxon>
        <taxon>Gnathifera</taxon>
        <taxon>Rotifera</taxon>
        <taxon>Eurotatoria</taxon>
        <taxon>Bdelloidea</taxon>
        <taxon>Philodinida</taxon>
        <taxon>Philodinidae</taxon>
        <taxon>Rotaria</taxon>
    </lineage>
</organism>
<name>A0A818GBV8_9BILA</name>
<evidence type="ECO:0000256" key="1">
    <source>
        <dbReference type="SAM" id="MobiDB-lite"/>
    </source>
</evidence>
<evidence type="ECO:0000313" key="3">
    <source>
        <dbReference type="Proteomes" id="UP000663865"/>
    </source>
</evidence>
<dbReference type="AlphaFoldDB" id="A0A818GBV8"/>
<gene>
    <name evidence="2" type="ORF">KIK155_LOCUS15052</name>
</gene>
<feature type="compositionally biased region" description="Basic and acidic residues" evidence="1">
    <location>
        <begin position="28"/>
        <end position="38"/>
    </location>
</feature>
<proteinExistence type="predicted"/>
<dbReference type="Proteomes" id="UP000663865">
    <property type="component" value="Unassembled WGS sequence"/>
</dbReference>
<accession>A0A818GBV8</accession>
<feature type="region of interest" description="Disordered" evidence="1">
    <location>
        <begin position="28"/>
        <end position="63"/>
    </location>
</feature>